<evidence type="ECO:0000313" key="3">
    <source>
        <dbReference type="EMBL" id="MFD2519211.1"/>
    </source>
</evidence>
<dbReference type="Proteomes" id="UP001597468">
    <property type="component" value="Unassembled WGS sequence"/>
</dbReference>
<organism evidence="3 4">
    <name type="scientific">Salinimicrobium flavum</name>
    <dbReference type="NCBI Taxonomy" id="1737065"/>
    <lineage>
        <taxon>Bacteria</taxon>
        <taxon>Pseudomonadati</taxon>
        <taxon>Bacteroidota</taxon>
        <taxon>Flavobacteriia</taxon>
        <taxon>Flavobacteriales</taxon>
        <taxon>Flavobacteriaceae</taxon>
        <taxon>Salinimicrobium</taxon>
    </lineage>
</organism>
<dbReference type="Pfam" id="PF18476">
    <property type="entry name" value="PIN_8"/>
    <property type="match status" value="1"/>
</dbReference>
<evidence type="ECO:0000256" key="1">
    <source>
        <dbReference type="SAM" id="Coils"/>
    </source>
</evidence>
<evidence type="ECO:0000313" key="4">
    <source>
        <dbReference type="Proteomes" id="UP001597468"/>
    </source>
</evidence>
<proteinExistence type="predicted"/>
<protein>
    <submittedName>
        <fullName evidence="3">PIN-like domain-containing protein</fullName>
    </submittedName>
</protein>
<dbReference type="EMBL" id="JBHULT010000013">
    <property type="protein sequence ID" value="MFD2519211.1"/>
    <property type="molecule type" value="Genomic_DNA"/>
</dbReference>
<dbReference type="InterPro" id="IPR041578">
    <property type="entry name" value="PIN_8"/>
</dbReference>
<evidence type="ECO:0000259" key="2">
    <source>
        <dbReference type="Pfam" id="PF18476"/>
    </source>
</evidence>
<keyword evidence="1" id="KW-0175">Coiled coil</keyword>
<keyword evidence="4" id="KW-1185">Reference proteome</keyword>
<reference evidence="4" key="1">
    <citation type="journal article" date="2019" name="Int. J. Syst. Evol. Microbiol.">
        <title>The Global Catalogue of Microorganisms (GCM) 10K type strain sequencing project: providing services to taxonomists for standard genome sequencing and annotation.</title>
        <authorList>
            <consortium name="The Broad Institute Genomics Platform"/>
            <consortium name="The Broad Institute Genome Sequencing Center for Infectious Disease"/>
            <person name="Wu L."/>
            <person name="Ma J."/>
        </authorList>
    </citation>
    <scope>NUCLEOTIDE SEQUENCE [LARGE SCALE GENOMIC DNA]</scope>
    <source>
        <strain evidence="4">KCTC 42585</strain>
    </source>
</reference>
<feature type="domain" description="PIN like" evidence="2">
    <location>
        <begin position="38"/>
        <end position="266"/>
    </location>
</feature>
<accession>A0ABW5J0F3</accession>
<feature type="coiled-coil region" evidence="1">
    <location>
        <begin position="129"/>
        <end position="163"/>
    </location>
</feature>
<sequence>MSYLEKMEINSITNYLECLDLYSANIKDEISFNTNTPIFLDTNILLRYYSISFTAREKLYEFIEENKQRIVLTSQVQYEFLKNRENVIQSFFEQVTNRIPKDFNSEIVNKMKAFLDNHKIVLKDYPFVETEINKHKQKLEILLEKLNETSEEKRINYNDLIIKDKFLKLLESCIIYDDLTEEEIEKIKKDFDTLSNNFSKEGLDSAYNKPNFVFPGMGDIKLKPEDPYGDYIIFHEIMKYSKEKETNTVFLTFDNTKGDWMTKTKKPLLHYVQNMFANTGKILYVLDADRSLGERLKIDIDSLVQITSTSENENLINVESLKELLLNHPAFDASQYDEPDINIVKELNLAGYTKISEIIKDLEFAANAFKQYQSDKTTQFNSIGVLRISLRIANNRYEFHVDKYGNTKNILGLDNYADYRKFLGK</sequence>
<gene>
    <name evidence="3" type="ORF">ACFSTG_14980</name>
</gene>
<name>A0ABW5J0F3_9FLAO</name>
<comment type="caution">
    <text evidence="3">The sequence shown here is derived from an EMBL/GenBank/DDBJ whole genome shotgun (WGS) entry which is preliminary data.</text>
</comment>
<dbReference type="RefSeq" id="WP_380755063.1">
    <property type="nucleotide sequence ID" value="NZ_JBHULT010000013.1"/>
</dbReference>